<evidence type="ECO:0000313" key="8">
    <source>
        <dbReference type="EMBL" id="EFI97900.1"/>
    </source>
</evidence>
<dbReference type="InterPro" id="IPR019791">
    <property type="entry name" value="Haem_peroxidase_animal"/>
</dbReference>
<dbReference type="GO" id="GO:0006631">
    <property type="term" value="P:fatty acid metabolic process"/>
    <property type="evidence" value="ECO:0007669"/>
    <property type="project" value="UniProtKB-ARBA"/>
</dbReference>
<keyword evidence="4" id="KW-0560">Oxidoreductase</keyword>
<dbReference type="SUPFAM" id="SSF48113">
    <property type="entry name" value="Heme-dependent peroxidases"/>
    <property type="match status" value="1"/>
</dbReference>
<dbReference type="Gene3D" id="1.10.640.10">
    <property type="entry name" value="Haem peroxidase domain superfamily, animal type"/>
    <property type="match status" value="1"/>
</dbReference>
<name>D8Q198_SCHCM</name>
<dbReference type="InParanoid" id="D8Q198"/>
<dbReference type="InterPro" id="IPR050783">
    <property type="entry name" value="Oxylipin_biosynth_metab"/>
</dbReference>
<evidence type="ECO:0000256" key="6">
    <source>
        <dbReference type="PIRSR" id="PIRSR619791-2"/>
    </source>
</evidence>
<keyword evidence="5 6" id="KW-0408">Iron</keyword>
<dbReference type="OMA" id="RHYTIDY"/>
<proteinExistence type="predicted"/>
<dbReference type="HOGENOM" id="CLU_002329_0_0_1"/>
<dbReference type="AlphaFoldDB" id="D8Q198"/>
<evidence type="ECO:0000256" key="7">
    <source>
        <dbReference type="SAM" id="MobiDB-lite"/>
    </source>
</evidence>
<dbReference type="Pfam" id="PF03098">
    <property type="entry name" value="An_peroxidase"/>
    <property type="match status" value="1"/>
</dbReference>
<accession>D8Q198</accession>
<dbReference type="GO" id="GO:0051213">
    <property type="term" value="F:dioxygenase activity"/>
    <property type="evidence" value="ECO:0007669"/>
    <property type="project" value="UniProtKB-KW"/>
</dbReference>
<dbReference type="InterPro" id="IPR037120">
    <property type="entry name" value="Haem_peroxidase_sf_animal"/>
</dbReference>
<gene>
    <name evidence="8" type="ORF">SCHCODRAFT_11038</name>
</gene>
<feature type="region of interest" description="Disordered" evidence="7">
    <location>
        <begin position="1"/>
        <end position="41"/>
    </location>
</feature>
<dbReference type="OrthoDB" id="823504at2759"/>
<dbReference type="GO" id="GO:0004497">
    <property type="term" value="F:monooxygenase activity"/>
    <property type="evidence" value="ECO:0007669"/>
    <property type="project" value="InterPro"/>
</dbReference>
<dbReference type="Gene3D" id="1.10.630.10">
    <property type="entry name" value="Cytochrome P450"/>
    <property type="match status" value="1"/>
</dbReference>
<dbReference type="PANTHER" id="PTHR11903:SF37">
    <property type="entry name" value="PSI-PRODUCING OXYGENASE A"/>
    <property type="match status" value="1"/>
</dbReference>
<feature type="binding site" description="axial binding residue" evidence="6">
    <location>
        <position position="388"/>
    </location>
    <ligand>
        <name>heme b</name>
        <dbReference type="ChEBI" id="CHEBI:60344"/>
    </ligand>
    <ligandPart>
        <name>Fe</name>
        <dbReference type="ChEBI" id="CHEBI:18248"/>
    </ligandPart>
</feature>
<evidence type="ECO:0000256" key="1">
    <source>
        <dbReference type="ARBA" id="ARBA00022617"/>
    </source>
</evidence>
<keyword evidence="9" id="KW-1185">Reference proteome</keyword>
<dbReference type="RefSeq" id="XP_003032803.1">
    <property type="nucleotide sequence ID" value="XM_003032757.1"/>
</dbReference>
<dbReference type="VEuPathDB" id="FungiDB:SCHCODRAFT_02619114"/>
<keyword evidence="3" id="KW-0223">Dioxygenase</keyword>
<evidence type="ECO:0000256" key="2">
    <source>
        <dbReference type="ARBA" id="ARBA00022723"/>
    </source>
</evidence>
<evidence type="ECO:0000256" key="5">
    <source>
        <dbReference type="ARBA" id="ARBA00023004"/>
    </source>
</evidence>
<evidence type="ECO:0000313" key="9">
    <source>
        <dbReference type="Proteomes" id="UP000007431"/>
    </source>
</evidence>
<dbReference type="GeneID" id="9595827"/>
<dbReference type="GO" id="GO:0004601">
    <property type="term" value="F:peroxidase activity"/>
    <property type="evidence" value="ECO:0007669"/>
    <property type="project" value="InterPro"/>
</dbReference>
<evidence type="ECO:0000256" key="4">
    <source>
        <dbReference type="ARBA" id="ARBA00023002"/>
    </source>
</evidence>
<evidence type="ECO:0000256" key="3">
    <source>
        <dbReference type="ARBA" id="ARBA00022964"/>
    </source>
</evidence>
<sequence>MESFIRRLSTNDLKTSSNGSANGSAASGSAQPNGSVADTGGNKYTKYVRATEQQPSLFNEQRLFGGYQPPSSVTAVADMMLHKESLDDRKLFLEHGLKFISGTLEGDMQMKAQNTVIKKLYDDLPHPPATALGCEYAWRQPDGSNNNMDLPHLGQAGKPYARSVQQSHPLPSHQLPDPGLIFDTLLKREKFVEHPAGLSSLMFGFAALVIHTVFRTNHDDVNINETSSYVDLAPLYGNNQETQDRVRDKSQGRGLLHKDAFAEDRLLLLPPATCAILVCFSRNHNFIAERLLEINERGSWQQDLDKLDEEGKAKQDEEIFQIARLVNCGWFGSAVFADYVHCILGLVRQGSSWTLDPFSELRKEDHSLFERGKGNVCSVEFNCLYRWHATTSVHDEAWVEKVMTSQFPDKKIEDITPRDFKECAVKLMQHAGPDLTHWTFGNMQRGEDGSFDDEQLADILHNATEQPAGAFRARGTPGVMRLHEIMGIEQNRKWGVCSLNDFRRFLGLKAFDTFEDWNPDPEIANAARALYGDIERLELYVGLQAEDAKPVVEGAGLCPGYTISRAILSDAVALTRGDRFFTHDFTPFNLTAWGFADCQRDDMAHGFGSVLARLFLRTLPGQFTEDSVYGFFPLMTPQAMGVVLKRLGKEADYSLARPEPAATEKVVTTHDGVRAVLTSDAYVSPTGTRARKVRGKDGMTFPLVLTGREQQAQICKVFQAPEIAAGVADYFKTTTRHLLDLHGCPLPGTRHYVIDVVRDVLKPLPALWAANELAGIQLKETKDGEGVYTVEEFYSMLSETYEFIFLDIEASRYKTVECRVRKHVEELIGHITSHLNNTFPQKVISTIMSKMPWAKGSKKSEHDELVRRLQLLAPSSSALADTILAIIISVVDISLGLTNVVNAYLGPHKVTEPVPPHVDAFIKAAKPEQLEGFILEALRHDPPTRCMQRTAVSGHVVENIRVEAGARLFLDLEQANKDEAVFSSPDEHRIGRPKEKHLFGEGSITILGQDMVHKIYAEVLTVIFSHPNVRRTVGQSGMLQRFKTVERKALNYAYLDAKMMVSPWPSSMMIQYDV</sequence>
<dbReference type="GO" id="GO:0020037">
    <property type="term" value="F:heme binding"/>
    <property type="evidence" value="ECO:0007669"/>
    <property type="project" value="InterPro"/>
</dbReference>
<dbReference type="GO" id="GO:0006979">
    <property type="term" value="P:response to oxidative stress"/>
    <property type="evidence" value="ECO:0007669"/>
    <property type="project" value="InterPro"/>
</dbReference>
<dbReference type="InterPro" id="IPR034812">
    <property type="entry name" value="Ppo-like_N"/>
</dbReference>
<reference evidence="8 9" key="1">
    <citation type="journal article" date="2010" name="Nat. Biotechnol.">
        <title>Genome sequence of the model mushroom Schizophyllum commune.</title>
        <authorList>
            <person name="Ohm R.A."/>
            <person name="de Jong J.F."/>
            <person name="Lugones L.G."/>
            <person name="Aerts A."/>
            <person name="Kothe E."/>
            <person name="Stajich J.E."/>
            <person name="de Vries R.P."/>
            <person name="Record E."/>
            <person name="Levasseur A."/>
            <person name="Baker S.E."/>
            <person name="Bartholomew K.A."/>
            <person name="Coutinho P.M."/>
            <person name="Erdmann S."/>
            <person name="Fowler T.J."/>
            <person name="Gathman A.C."/>
            <person name="Lombard V."/>
            <person name="Henrissat B."/>
            <person name="Knabe N."/>
            <person name="Kuees U."/>
            <person name="Lilly W.W."/>
            <person name="Lindquist E."/>
            <person name="Lucas S."/>
            <person name="Magnuson J.K."/>
            <person name="Piumi F."/>
            <person name="Raudaskoski M."/>
            <person name="Salamov A."/>
            <person name="Schmutz J."/>
            <person name="Schwarze F.W.M.R."/>
            <person name="vanKuyk P.A."/>
            <person name="Horton J.S."/>
            <person name="Grigoriev I.V."/>
            <person name="Woesten H.A.B."/>
        </authorList>
    </citation>
    <scope>NUCLEOTIDE SEQUENCE [LARGE SCALE GENOMIC DNA]</scope>
    <source>
        <strain evidence="9">H4-8 / FGSC 9210</strain>
    </source>
</reference>
<dbReference type="PROSITE" id="PS50292">
    <property type="entry name" value="PEROXIDASE_3"/>
    <property type="match status" value="1"/>
</dbReference>
<dbReference type="eggNOG" id="KOG2408">
    <property type="taxonomic scope" value="Eukaryota"/>
</dbReference>
<dbReference type="GO" id="GO:0005506">
    <property type="term" value="F:iron ion binding"/>
    <property type="evidence" value="ECO:0007669"/>
    <property type="project" value="InterPro"/>
</dbReference>
<organism evidence="9">
    <name type="scientific">Schizophyllum commune (strain H4-8 / FGSC 9210)</name>
    <name type="common">Split gill fungus</name>
    <dbReference type="NCBI Taxonomy" id="578458"/>
    <lineage>
        <taxon>Eukaryota</taxon>
        <taxon>Fungi</taxon>
        <taxon>Dikarya</taxon>
        <taxon>Basidiomycota</taxon>
        <taxon>Agaricomycotina</taxon>
        <taxon>Agaricomycetes</taxon>
        <taxon>Agaricomycetidae</taxon>
        <taxon>Agaricales</taxon>
        <taxon>Schizophyllaceae</taxon>
        <taxon>Schizophyllum</taxon>
    </lineage>
</organism>
<dbReference type="EMBL" id="GL377305">
    <property type="protein sequence ID" value="EFI97900.1"/>
    <property type="molecule type" value="Genomic_DNA"/>
</dbReference>
<evidence type="ECO:0008006" key="10">
    <source>
        <dbReference type="Google" id="ProtNLM"/>
    </source>
</evidence>
<keyword evidence="1 6" id="KW-0349">Heme</keyword>
<dbReference type="InterPro" id="IPR036396">
    <property type="entry name" value="Cyt_P450_sf"/>
</dbReference>
<keyword evidence="2 6" id="KW-0479">Metal-binding</keyword>
<feature type="region of interest" description="Disordered" evidence="7">
    <location>
        <begin position="153"/>
        <end position="175"/>
    </location>
</feature>
<dbReference type="Proteomes" id="UP000007431">
    <property type="component" value="Unassembled WGS sequence"/>
</dbReference>
<feature type="compositionally biased region" description="Low complexity" evidence="7">
    <location>
        <begin position="16"/>
        <end position="35"/>
    </location>
</feature>
<dbReference type="PANTHER" id="PTHR11903">
    <property type="entry name" value="PROSTAGLANDIN G/H SYNTHASE"/>
    <property type="match status" value="1"/>
</dbReference>
<protein>
    <recommendedName>
        <fullName evidence="10">Linoleate diol synthase</fullName>
    </recommendedName>
</protein>
<dbReference type="KEGG" id="scm:SCHCO_02619114"/>
<dbReference type="InterPro" id="IPR010255">
    <property type="entry name" value="Haem_peroxidase_sf"/>
</dbReference>
<dbReference type="SUPFAM" id="SSF48264">
    <property type="entry name" value="Cytochrome P450"/>
    <property type="match status" value="1"/>
</dbReference>
<dbReference type="CDD" id="cd09817">
    <property type="entry name" value="linoleate_diol_synthase_like"/>
    <property type="match status" value="1"/>
</dbReference>
<dbReference type="GO" id="GO:0016705">
    <property type="term" value="F:oxidoreductase activity, acting on paired donors, with incorporation or reduction of molecular oxygen"/>
    <property type="evidence" value="ECO:0007669"/>
    <property type="project" value="InterPro"/>
</dbReference>